<sequence>MIPELLEAILQYLDNDNAKSSRVLVNVCRLWHRLFGPYAWEKVIVPENRKMTLSGFRRNGAYVRDLTCNHVDKMLLKSVSRYSHSLEQLSLYLDHHSIWVSYKLLEKTFLGTRDRLTTISIRFDATILDTRLLWSLSRLSHLSELTLVIFRLENDSNKQVVEVLACCPGLKVFTMQDSYIHKDYVRVLGRRRLKAIIRRKVASSFSRLPDTLEEAIVRARGGGGGGSGGSGSREEEGNGTLLPSSQDISTLVHGQHAGDLPQINSDNNNDEQKPKKINGTSTNDSTIINSSMRRLQLKNFSIHAPVFLGILKSCVQLDELDVQSLCYRESFDFWSAIPQYCQLLRILRLSGRSESNCIDHIAHMITGLPRLESYYMVLHNTEISAWQSLDTYLADFEQQHHGHRHPLKTLSVMGYHKETFSTLLDVLSIRSLAIETLIVGSPWFFQIFVEHTPGNGYSPFAPFVDRQTPPRELFTRPWHTLKDSLTRLDIATTILVNRDITATFFRRLQELQNLSALHISARHILDWVPTTFRYSLPETHIIEQIHTMRRNGYGIHPDDEIENPRICAPQLPIVDYEYPVLRDIIVSGVKNVPAPFEVKASDAVFVLASSKRMEYMHLKQGSVSKETRIAIKRTFPWFFRPIPPKRLEWIAEDVY</sequence>
<evidence type="ECO:0000313" key="2">
    <source>
        <dbReference type="EMBL" id="KAG0276356.1"/>
    </source>
</evidence>
<evidence type="ECO:0000313" key="3">
    <source>
        <dbReference type="Proteomes" id="UP001194580"/>
    </source>
</evidence>
<dbReference type="InterPro" id="IPR032675">
    <property type="entry name" value="LRR_dom_sf"/>
</dbReference>
<feature type="compositionally biased region" description="Gly residues" evidence="1">
    <location>
        <begin position="220"/>
        <end position="231"/>
    </location>
</feature>
<protein>
    <recommendedName>
        <fullName evidence="4">F-box domain-containing protein</fullName>
    </recommendedName>
</protein>
<dbReference type="Gene3D" id="3.80.10.10">
    <property type="entry name" value="Ribonuclease Inhibitor"/>
    <property type="match status" value="1"/>
</dbReference>
<accession>A0AAD4H6S2</accession>
<organism evidence="2 3">
    <name type="scientific">Linnemannia exigua</name>
    <dbReference type="NCBI Taxonomy" id="604196"/>
    <lineage>
        <taxon>Eukaryota</taxon>
        <taxon>Fungi</taxon>
        <taxon>Fungi incertae sedis</taxon>
        <taxon>Mucoromycota</taxon>
        <taxon>Mortierellomycotina</taxon>
        <taxon>Mortierellomycetes</taxon>
        <taxon>Mortierellales</taxon>
        <taxon>Mortierellaceae</taxon>
        <taxon>Linnemannia</taxon>
    </lineage>
</organism>
<reference evidence="2" key="1">
    <citation type="journal article" date="2020" name="Fungal Divers.">
        <title>Resolving the Mortierellaceae phylogeny through synthesis of multi-gene phylogenetics and phylogenomics.</title>
        <authorList>
            <person name="Vandepol N."/>
            <person name="Liber J."/>
            <person name="Desiro A."/>
            <person name="Na H."/>
            <person name="Kennedy M."/>
            <person name="Barry K."/>
            <person name="Grigoriev I.V."/>
            <person name="Miller A.N."/>
            <person name="O'Donnell K."/>
            <person name="Stajich J.E."/>
            <person name="Bonito G."/>
        </authorList>
    </citation>
    <scope>NUCLEOTIDE SEQUENCE</scope>
    <source>
        <strain evidence="2">NRRL 28262</strain>
    </source>
</reference>
<dbReference type="Proteomes" id="UP001194580">
    <property type="component" value="Unassembled WGS sequence"/>
</dbReference>
<keyword evidence="3" id="KW-1185">Reference proteome</keyword>
<gene>
    <name evidence="2" type="ORF">BGZ95_007661</name>
</gene>
<dbReference type="AlphaFoldDB" id="A0AAD4H6S2"/>
<evidence type="ECO:0008006" key="4">
    <source>
        <dbReference type="Google" id="ProtNLM"/>
    </source>
</evidence>
<name>A0AAD4H6S2_9FUNG</name>
<feature type="region of interest" description="Disordered" evidence="1">
    <location>
        <begin position="219"/>
        <end position="245"/>
    </location>
</feature>
<feature type="region of interest" description="Disordered" evidence="1">
    <location>
        <begin position="259"/>
        <end position="285"/>
    </location>
</feature>
<comment type="caution">
    <text evidence="2">The sequence shown here is derived from an EMBL/GenBank/DDBJ whole genome shotgun (WGS) entry which is preliminary data.</text>
</comment>
<dbReference type="EMBL" id="JAAAIL010000380">
    <property type="protein sequence ID" value="KAG0276356.1"/>
    <property type="molecule type" value="Genomic_DNA"/>
</dbReference>
<evidence type="ECO:0000256" key="1">
    <source>
        <dbReference type="SAM" id="MobiDB-lite"/>
    </source>
</evidence>
<dbReference type="SUPFAM" id="SSF52047">
    <property type="entry name" value="RNI-like"/>
    <property type="match status" value="1"/>
</dbReference>
<proteinExistence type="predicted"/>